<evidence type="ECO:0000259" key="7">
    <source>
        <dbReference type="Pfam" id="PF01628"/>
    </source>
</evidence>
<proteinExistence type="inferred from homology"/>
<dbReference type="PATRIC" id="fig|1702221.3.peg.2578"/>
<sequence>MELTQRQKLIFRTIVERFTCTAEPVGSKALMELLDHPLSSATIRNEMAVLERAGLLEKTHISSGRIPSRRGYRYYVENLMETSLPTTVRTTLRDIFMERQYTLEEVVRIASDVLSEMTSLTSIVLGPDASGQRLQHVAMVPLSTDSAVALFVTDTGHTENKLFRFEQDVSLPDLTTCTDLLNSHLKGIRLEDIAGHLEELRPLMAAKLARSEVLYEAFAAAFMNFAAEKMAVSGRSNMLAQPEFSDVNRVRKLMKILEDSDLFNAWTHQSTNIAVPIGGRNELIQIGDCSVVTAKFRTCDEEEGRLMVVGPNRMPYARVIALTDAMSDVIEEIFGTDKKGGRQDEQTQEAAAGNGTGGNEAGSRKSGG</sequence>
<dbReference type="SUPFAM" id="SSF46785">
    <property type="entry name" value="Winged helix' DNA-binding domain"/>
    <property type="match status" value="1"/>
</dbReference>
<evidence type="ECO:0000256" key="5">
    <source>
        <dbReference type="HAMAP-Rule" id="MF_00081"/>
    </source>
</evidence>
<dbReference type="PIRSF" id="PIRSF005485">
    <property type="entry name" value="HrcA"/>
    <property type="match status" value="1"/>
</dbReference>
<dbReference type="PANTHER" id="PTHR34824">
    <property type="entry name" value="HEAT-INDUCIBLE TRANSCRIPTION REPRESSOR HRCA"/>
    <property type="match status" value="1"/>
</dbReference>
<accession>A0A140DYQ7</accession>
<dbReference type="RefSeq" id="WP_067559790.1">
    <property type="nucleotide sequence ID" value="NZ_CAMTBT010000057.1"/>
</dbReference>
<dbReference type="Pfam" id="PF01628">
    <property type="entry name" value="HrcA"/>
    <property type="match status" value="1"/>
</dbReference>
<dbReference type="AlphaFoldDB" id="A0A140DYQ7"/>
<keyword evidence="1 5" id="KW-0678">Repressor</keyword>
<dbReference type="Gene3D" id="1.10.10.10">
    <property type="entry name" value="Winged helix-like DNA-binding domain superfamily/Winged helix DNA-binding domain"/>
    <property type="match status" value="1"/>
</dbReference>
<organism evidence="8 9">
    <name type="scientific">Faecalibaculum rodentium</name>
    <dbReference type="NCBI Taxonomy" id="1702221"/>
    <lineage>
        <taxon>Bacteria</taxon>
        <taxon>Bacillati</taxon>
        <taxon>Bacillota</taxon>
        <taxon>Erysipelotrichia</taxon>
        <taxon>Erysipelotrichales</taxon>
        <taxon>Erysipelotrichaceae</taxon>
        <taxon>Faecalibaculum</taxon>
    </lineage>
</organism>
<evidence type="ECO:0000256" key="3">
    <source>
        <dbReference type="ARBA" id="ARBA00023016"/>
    </source>
</evidence>
<dbReference type="HAMAP" id="MF_00081">
    <property type="entry name" value="HrcA"/>
    <property type="match status" value="1"/>
</dbReference>
<reference evidence="8 9" key="1">
    <citation type="journal article" date="2016" name="Gut Pathog.">
        <title>Whole genome sequencing of "Faecalibaculum rodentium" ALO17, isolated from C57BL/6J laboratory mouse feces.</title>
        <authorList>
            <person name="Lim S."/>
            <person name="Chang D.H."/>
            <person name="Ahn S."/>
            <person name="Kim B.C."/>
        </authorList>
    </citation>
    <scope>NUCLEOTIDE SEQUENCE [LARGE SCALE GENOMIC DNA]</scope>
    <source>
        <strain evidence="8 9">Alo17</strain>
    </source>
</reference>
<dbReference type="NCBIfam" id="TIGR00331">
    <property type="entry name" value="hrcA"/>
    <property type="match status" value="1"/>
</dbReference>
<evidence type="ECO:0000256" key="2">
    <source>
        <dbReference type="ARBA" id="ARBA00023015"/>
    </source>
</evidence>
<dbReference type="PANTHER" id="PTHR34824:SF1">
    <property type="entry name" value="HEAT-INDUCIBLE TRANSCRIPTION REPRESSOR HRCA"/>
    <property type="match status" value="1"/>
</dbReference>
<feature type="region of interest" description="Disordered" evidence="6">
    <location>
        <begin position="336"/>
        <end position="368"/>
    </location>
</feature>
<keyword evidence="2 5" id="KW-0805">Transcription regulation</keyword>
<feature type="compositionally biased region" description="Gly residues" evidence="6">
    <location>
        <begin position="354"/>
        <end position="368"/>
    </location>
</feature>
<dbReference type="SUPFAM" id="SSF55781">
    <property type="entry name" value="GAF domain-like"/>
    <property type="match status" value="1"/>
</dbReference>
<evidence type="ECO:0000313" key="8">
    <source>
        <dbReference type="EMBL" id="AMK55784.1"/>
    </source>
</evidence>
<dbReference type="GO" id="GO:0003677">
    <property type="term" value="F:DNA binding"/>
    <property type="evidence" value="ECO:0007669"/>
    <property type="project" value="InterPro"/>
</dbReference>
<feature type="domain" description="Heat-inducible transcription repressor HrcA C-terminal" evidence="7">
    <location>
        <begin position="104"/>
        <end position="320"/>
    </location>
</feature>
<dbReference type="InterPro" id="IPR021153">
    <property type="entry name" value="HrcA_C"/>
</dbReference>
<dbReference type="InterPro" id="IPR002571">
    <property type="entry name" value="HrcA"/>
</dbReference>
<dbReference type="InterPro" id="IPR036388">
    <property type="entry name" value="WH-like_DNA-bd_sf"/>
</dbReference>
<dbReference type="GO" id="GO:0045892">
    <property type="term" value="P:negative regulation of DNA-templated transcription"/>
    <property type="evidence" value="ECO:0007669"/>
    <property type="project" value="UniProtKB-UniRule"/>
</dbReference>
<dbReference type="InterPro" id="IPR023120">
    <property type="entry name" value="WHTH_transcript_rep_HrcA_IDD"/>
</dbReference>
<dbReference type="EMBL" id="CP011391">
    <property type="protein sequence ID" value="AMK55784.1"/>
    <property type="molecule type" value="Genomic_DNA"/>
</dbReference>
<name>A0A140DYQ7_9FIRM</name>
<keyword evidence="9" id="KW-1185">Reference proteome</keyword>
<keyword evidence="4 5" id="KW-0804">Transcription</keyword>
<protein>
    <recommendedName>
        <fullName evidence="5">Heat-inducible transcription repressor HrcA</fullName>
    </recommendedName>
</protein>
<dbReference type="Gene3D" id="3.30.390.60">
    <property type="entry name" value="Heat-inducible transcription repressor hrca homolog, domain 3"/>
    <property type="match status" value="1"/>
</dbReference>
<evidence type="ECO:0000256" key="4">
    <source>
        <dbReference type="ARBA" id="ARBA00023163"/>
    </source>
</evidence>
<dbReference type="Gene3D" id="3.30.450.40">
    <property type="match status" value="1"/>
</dbReference>
<comment type="function">
    <text evidence="5">Negative regulator of class I heat shock genes (grpE-dnaK-dnaJ and groELS operons). Prevents heat-shock induction of these operons.</text>
</comment>
<dbReference type="InterPro" id="IPR029016">
    <property type="entry name" value="GAF-like_dom_sf"/>
</dbReference>
<dbReference type="KEGG" id="fro:AALO17_26500"/>
<dbReference type="OrthoDB" id="9783139at2"/>
<comment type="similarity">
    <text evidence="5">Belongs to the HrcA family.</text>
</comment>
<dbReference type="GeneID" id="78479132"/>
<evidence type="ECO:0000256" key="6">
    <source>
        <dbReference type="SAM" id="MobiDB-lite"/>
    </source>
</evidence>
<dbReference type="Proteomes" id="UP000069771">
    <property type="component" value="Chromosome"/>
</dbReference>
<keyword evidence="3 5" id="KW-0346">Stress response</keyword>
<evidence type="ECO:0000256" key="1">
    <source>
        <dbReference type="ARBA" id="ARBA00022491"/>
    </source>
</evidence>
<gene>
    <name evidence="5" type="primary">hrcA</name>
    <name evidence="8" type="ORF">AALO17_26500</name>
</gene>
<feature type="compositionally biased region" description="Basic and acidic residues" evidence="6">
    <location>
        <begin position="336"/>
        <end position="345"/>
    </location>
</feature>
<dbReference type="STRING" id="1702221.AALO17_26500"/>
<evidence type="ECO:0000313" key="9">
    <source>
        <dbReference type="Proteomes" id="UP000069771"/>
    </source>
</evidence>
<dbReference type="InterPro" id="IPR036390">
    <property type="entry name" value="WH_DNA-bd_sf"/>
</dbReference>